<feature type="region of interest" description="Disordered" evidence="1">
    <location>
        <begin position="83"/>
        <end position="132"/>
    </location>
</feature>
<dbReference type="EMBL" id="JAXCEI010000002">
    <property type="protein sequence ID" value="MFA1538472.1"/>
    <property type="molecule type" value="Genomic_DNA"/>
</dbReference>
<protein>
    <submittedName>
        <fullName evidence="2">Deaminase domain-containing protein</fullName>
    </submittedName>
</protein>
<dbReference type="InterPro" id="IPR032721">
    <property type="entry name" value="Toxin-deaminase"/>
</dbReference>
<proteinExistence type="predicted"/>
<dbReference type="Pfam" id="PF14424">
    <property type="entry name" value="Toxin-deaminase"/>
    <property type="match status" value="1"/>
</dbReference>
<evidence type="ECO:0000256" key="1">
    <source>
        <dbReference type="SAM" id="MobiDB-lite"/>
    </source>
</evidence>
<evidence type="ECO:0000313" key="2">
    <source>
        <dbReference type="EMBL" id="MFA1538472.1"/>
    </source>
</evidence>
<gene>
    <name evidence="2" type="ORF">SM611_05970</name>
</gene>
<reference evidence="2 3" key="1">
    <citation type="submission" date="2023-11" db="EMBL/GenBank/DDBJ databases">
        <title>Actinomadura monticuli sp. nov., isolated from volcanic ash.</title>
        <authorList>
            <person name="Lee S.D."/>
            <person name="Yang H."/>
            <person name="Kim I.S."/>
        </authorList>
    </citation>
    <scope>NUCLEOTIDE SEQUENCE [LARGE SCALE GENOMIC DNA]</scope>
    <source>
        <strain evidence="2 3">DLS-62</strain>
    </source>
</reference>
<accession>A0ABV4Q5P3</accession>
<evidence type="ECO:0000313" key="3">
    <source>
        <dbReference type="Proteomes" id="UP001569963"/>
    </source>
</evidence>
<feature type="region of interest" description="Disordered" evidence="1">
    <location>
        <begin position="1"/>
        <end position="64"/>
    </location>
</feature>
<comment type="caution">
    <text evidence="2">The sequence shown here is derived from an EMBL/GenBank/DDBJ whole genome shotgun (WGS) entry which is preliminary data.</text>
</comment>
<dbReference type="RefSeq" id="WP_371947858.1">
    <property type="nucleotide sequence ID" value="NZ_JAXCEI010000002.1"/>
</dbReference>
<feature type="compositionally biased region" description="Basic and acidic residues" evidence="1">
    <location>
        <begin position="111"/>
        <end position="132"/>
    </location>
</feature>
<sequence length="227" mass="25767">MGRGKRGRARRNTNRGRGAARGMFKKMGLQDLMKPAPGRRRPQGASPRPRVGTPNNRKFDGLVNRARTLKARVGKRKNVATSDYEVFPPGRGRERGQIDTVSGRGNQADKGFTDTDRSGDDRLPNYKTDNHDRSFDSEKKIYEDFSRKFPDTRTSGRITIYTERHPCDGCSMSTQDFLRRYPNMNVDIVYTYRDVDGGAPTIGTQNKFPGDHVNNRVTTHHYTRGAR</sequence>
<dbReference type="Gene3D" id="3.40.140.10">
    <property type="entry name" value="Cytidine Deaminase, domain 2"/>
    <property type="match status" value="1"/>
</dbReference>
<dbReference type="Proteomes" id="UP001569963">
    <property type="component" value="Unassembled WGS sequence"/>
</dbReference>
<organism evidence="2 3">
    <name type="scientific">Actinomadura monticuli</name>
    <dbReference type="NCBI Taxonomy" id="3097367"/>
    <lineage>
        <taxon>Bacteria</taxon>
        <taxon>Bacillati</taxon>
        <taxon>Actinomycetota</taxon>
        <taxon>Actinomycetes</taxon>
        <taxon>Streptosporangiales</taxon>
        <taxon>Thermomonosporaceae</taxon>
        <taxon>Actinomadura</taxon>
    </lineage>
</organism>
<keyword evidence="3" id="KW-1185">Reference proteome</keyword>
<name>A0ABV4Q5P3_9ACTN</name>
<feature type="compositionally biased region" description="Basic residues" evidence="1">
    <location>
        <begin position="1"/>
        <end position="14"/>
    </location>
</feature>